<dbReference type="AlphaFoldDB" id="A0A803QCF1"/>
<sequence length="178" mass="20481">MKLCFSSSEAWSKENHVPQENGGSIELATDYVKPTDSRTVYGMKKQKIQQNEIQYHQKVKMVKRETLEDLILASPTRKEKCVRTDAATIQRSFVIRFFKRICPPFTDDYGVTNVSRFNVHNGSMESVVNVKVVDHIGRTNDAPLSRCKSRNINKKVSFRVPSEDDIIIFYDSNEESEN</sequence>
<dbReference type="Proteomes" id="UP000596661">
    <property type="component" value="Chromosome 8"/>
</dbReference>
<reference evidence="1" key="2">
    <citation type="submission" date="2021-03" db="UniProtKB">
        <authorList>
            <consortium name="EnsemblPlants"/>
        </authorList>
    </citation>
    <scope>IDENTIFICATION</scope>
</reference>
<evidence type="ECO:0000313" key="2">
    <source>
        <dbReference type="Proteomes" id="UP000596661"/>
    </source>
</evidence>
<name>A0A803QCF1_CANSA</name>
<dbReference type="Gramene" id="evm.model.08.804">
    <property type="protein sequence ID" value="cds.evm.model.08.804"/>
    <property type="gene ID" value="evm.TU.08.804"/>
</dbReference>
<accession>A0A803QCF1</accession>
<protein>
    <submittedName>
        <fullName evidence="1">Uncharacterized protein</fullName>
    </submittedName>
</protein>
<keyword evidence="2" id="KW-1185">Reference proteome</keyword>
<proteinExistence type="predicted"/>
<reference evidence="1" key="1">
    <citation type="submission" date="2018-11" db="EMBL/GenBank/DDBJ databases">
        <authorList>
            <person name="Grassa J C."/>
        </authorList>
    </citation>
    <scope>NUCLEOTIDE SEQUENCE [LARGE SCALE GENOMIC DNA]</scope>
</reference>
<organism evidence="1 2">
    <name type="scientific">Cannabis sativa</name>
    <name type="common">Hemp</name>
    <name type="synonym">Marijuana</name>
    <dbReference type="NCBI Taxonomy" id="3483"/>
    <lineage>
        <taxon>Eukaryota</taxon>
        <taxon>Viridiplantae</taxon>
        <taxon>Streptophyta</taxon>
        <taxon>Embryophyta</taxon>
        <taxon>Tracheophyta</taxon>
        <taxon>Spermatophyta</taxon>
        <taxon>Magnoliopsida</taxon>
        <taxon>eudicotyledons</taxon>
        <taxon>Gunneridae</taxon>
        <taxon>Pentapetalae</taxon>
        <taxon>rosids</taxon>
        <taxon>fabids</taxon>
        <taxon>Rosales</taxon>
        <taxon>Cannabaceae</taxon>
        <taxon>Cannabis</taxon>
    </lineage>
</organism>
<dbReference type="EnsemblPlants" id="evm.model.08.804">
    <property type="protein sequence ID" value="cds.evm.model.08.804"/>
    <property type="gene ID" value="evm.TU.08.804"/>
</dbReference>
<dbReference type="EMBL" id="UZAU01000693">
    <property type="status" value="NOT_ANNOTATED_CDS"/>
    <property type="molecule type" value="Genomic_DNA"/>
</dbReference>
<evidence type="ECO:0000313" key="1">
    <source>
        <dbReference type="EnsemblPlants" id="cds.evm.model.08.804"/>
    </source>
</evidence>